<evidence type="ECO:0000259" key="3">
    <source>
        <dbReference type="PROSITE" id="PS50041"/>
    </source>
</evidence>
<gene>
    <name evidence="4" type="primary">C11orf68</name>
</gene>
<dbReference type="InterPro" id="IPR016186">
    <property type="entry name" value="C-type_lectin-like/link_sf"/>
</dbReference>
<dbReference type="GeneTree" id="ENSGT01020000230338"/>
<dbReference type="InterPro" id="IPR018378">
    <property type="entry name" value="C-type_lectin_CS"/>
</dbReference>
<name>A0A3B4DAK6_PYGNA</name>
<dbReference type="PANTHER" id="PTHR22803">
    <property type="entry name" value="MANNOSE, PHOSPHOLIPASE, LECTIN RECEPTOR RELATED"/>
    <property type="match status" value="1"/>
</dbReference>
<dbReference type="InterPro" id="IPR050111">
    <property type="entry name" value="C-type_lectin/snaclec_domain"/>
</dbReference>
<accession>A0A3B4DAK6</accession>
<keyword evidence="2" id="KW-1015">Disulfide bond</keyword>
<sequence length="147" mass="16408">GLLCVLLLGDKGWKYSNSRIYYISTEKMTWDSGRKACKEKEADLVIINSREEQVLVAGFTKNQNAWIGLTDGDSEGVWKWVDDSALTTGFWQSGEPNSYAGDEDCVVTGYGSDPVNNWADYPCIYRFISICERPFDLGTGIGWPIAT</sequence>
<dbReference type="InterPro" id="IPR016187">
    <property type="entry name" value="CTDL_fold"/>
</dbReference>
<keyword evidence="1" id="KW-0430">Lectin</keyword>
<protein>
    <recommendedName>
        <fullName evidence="3">C-type lectin domain-containing protein</fullName>
    </recommendedName>
</protein>
<dbReference type="CDD" id="cd03590">
    <property type="entry name" value="CLECT_DC-SIGN_like"/>
    <property type="match status" value="1"/>
</dbReference>
<dbReference type="SUPFAM" id="SSF56436">
    <property type="entry name" value="C-type lectin-like"/>
    <property type="match status" value="1"/>
</dbReference>
<dbReference type="AlphaFoldDB" id="A0A3B4DAK6"/>
<keyword evidence="5" id="KW-1185">Reference proteome</keyword>
<reference evidence="4 5" key="1">
    <citation type="submission" date="2020-10" db="EMBL/GenBank/DDBJ databases">
        <title>Pygocentrus nattereri (red-bellied piranha) genome, fPygNat1, primary haplotype.</title>
        <authorList>
            <person name="Myers G."/>
            <person name="Meyer A."/>
            <person name="Karagic N."/>
            <person name="Pippel M."/>
            <person name="Winkler S."/>
            <person name="Tracey A."/>
            <person name="Wood J."/>
            <person name="Formenti G."/>
            <person name="Howe K."/>
            <person name="Fedrigo O."/>
            <person name="Jarvis E.D."/>
        </authorList>
    </citation>
    <scope>NUCLEOTIDE SEQUENCE [LARGE SCALE GENOMIC DNA]</scope>
</reference>
<dbReference type="GO" id="GO:0030246">
    <property type="term" value="F:carbohydrate binding"/>
    <property type="evidence" value="ECO:0007669"/>
    <property type="project" value="UniProtKB-KW"/>
</dbReference>
<dbReference type="Gene3D" id="3.10.100.10">
    <property type="entry name" value="Mannose-Binding Protein A, subunit A"/>
    <property type="match status" value="1"/>
</dbReference>
<dbReference type="PROSITE" id="PS50041">
    <property type="entry name" value="C_TYPE_LECTIN_2"/>
    <property type="match status" value="1"/>
</dbReference>
<dbReference type="Pfam" id="PF00059">
    <property type="entry name" value="Lectin_C"/>
    <property type="match status" value="1"/>
</dbReference>
<reference evidence="4" key="2">
    <citation type="submission" date="2025-08" db="UniProtKB">
        <authorList>
            <consortium name="Ensembl"/>
        </authorList>
    </citation>
    <scope>IDENTIFICATION</scope>
</reference>
<evidence type="ECO:0000313" key="4">
    <source>
        <dbReference type="Ensembl" id="ENSPNAP00000021377.2"/>
    </source>
</evidence>
<dbReference type="PROSITE" id="PS00615">
    <property type="entry name" value="C_TYPE_LECTIN_1"/>
    <property type="match status" value="1"/>
</dbReference>
<reference evidence="4" key="3">
    <citation type="submission" date="2025-09" db="UniProtKB">
        <authorList>
            <consortium name="Ensembl"/>
        </authorList>
    </citation>
    <scope>IDENTIFICATION</scope>
</reference>
<dbReference type="InterPro" id="IPR001304">
    <property type="entry name" value="C-type_lectin-like"/>
</dbReference>
<organism evidence="4 5">
    <name type="scientific">Pygocentrus nattereri</name>
    <name type="common">Red-bellied piranha</name>
    <dbReference type="NCBI Taxonomy" id="42514"/>
    <lineage>
        <taxon>Eukaryota</taxon>
        <taxon>Metazoa</taxon>
        <taxon>Chordata</taxon>
        <taxon>Craniata</taxon>
        <taxon>Vertebrata</taxon>
        <taxon>Euteleostomi</taxon>
        <taxon>Actinopterygii</taxon>
        <taxon>Neopterygii</taxon>
        <taxon>Teleostei</taxon>
        <taxon>Ostariophysi</taxon>
        <taxon>Characiformes</taxon>
        <taxon>Characoidei</taxon>
        <taxon>Pygocentrus</taxon>
    </lineage>
</organism>
<proteinExistence type="predicted"/>
<dbReference type="SMART" id="SM00034">
    <property type="entry name" value="CLECT"/>
    <property type="match status" value="1"/>
</dbReference>
<evidence type="ECO:0000313" key="5">
    <source>
        <dbReference type="Proteomes" id="UP001501920"/>
    </source>
</evidence>
<evidence type="ECO:0000256" key="1">
    <source>
        <dbReference type="ARBA" id="ARBA00022734"/>
    </source>
</evidence>
<dbReference type="InterPro" id="IPR033989">
    <property type="entry name" value="CD209-like_CTLD"/>
</dbReference>
<evidence type="ECO:0000256" key="2">
    <source>
        <dbReference type="ARBA" id="ARBA00023157"/>
    </source>
</evidence>
<dbReference type="Proteomes" id="UP001501920">
    <property type="component" value="Chromosome 22"/>
</dbReference>
<feature type="domain" description="C-type lectin" evidence="3">
    <location>
        <begin position="16"/>
        <end position="132"/>
    </location>
</feature>
<dbReference type="Ensembl" id="ENSPNAT00000040525.2">
    <property type="protein sequence ID" value="ENSPNAP00000021377.2"/>
    <property type="gene ID" value="ENSPNAG00000004355.2"/>
</dbReference>